<dbReference type="EMBL" id="JAHBMH010000067">
    <property type="protein sequence ID" value="KAK1933996.1"/>
    <property type="molecule type" value="Genomic_DNA"/>
</dbReference>
<evidence type="ECO:0000313" key="1">
    <source>
        <dbReference type="EMBL" id="KAK1933996.1"/>
    </source>
</evidence>
<keyword evidence="2" id="KW-1185">Reference proteome</keyword>
<dbReference type="PANTHER" id="PTHR13318">
    <property type="entry name" value="PARTNER OF PAIRED, ISOFORM B-RELATED"/>
    <property type="match status" value="1"/>
</dbReference>
<dbReference type="PANTHER" id="PTHR13318:SF190">
    <property type="entry name" value="PARTNER OF PAIRED, ISOFORM B"/>
    <property type="match status" value="1"/>
</dbReference>
<dbReference type="Gene3D" id="3.80.10.10">
    <property type="entry name" value="Ribonuclease Inhibitor"/>
    <property type="match status" value="2"/>
</dbReference>
<dbReference type="SUPFAM" id="SSF52047">
    <property type="entry name" value="RNI-like"/>
    <property type="match status" value="1"/>
</dbReference>
<dbReference type="AlphaFoldDB" id="A0AAD9LF38"/>
<accession>A0AAD9LF38</accession>
<protein>
    <submittedName>
        <fullName evidence="1">Uncharacterized protein</fullName>
    </submittedName>
</protein>
<organism evidence="1 2">
    <name type="scientific">Babesia divergens</name>
    <dbReference type="NCBI Taxonomy" id="32595"/>
    <lineage>
        <taxon>Eukaryota</taxon>
        <taxon>Sar</taxon>
        <taxon>Alveolata</taxon>
        <taxon>Apicomplexa</taxon>
        <taxon>Aconoidasida</taxon>
        <taxon>Piroplasmida</taxon>
        <taxon>Babesiidae</taxon>
        <taxon>Babesia</taxon>
    </lineage>
</organism>
<gene>
    <name evidence="1" type="ORF">X943_000078</name>
</gene>
<dbReference type="GO" id="GO:0031146">
    <property type="term" value="P:SCF-dependent proteasomal ubiquitin-dependent protein catabolic process"/>
    <property type="evidence" value="ECO:0007669"/>
    <property type="project" value="TreeGrafter"/>
</dbReference>
<dbReference type="InterPro" id="IPR032675">
    <property type="entry name" value="LRR_dom_sf"/>
</dbReference>
<evidence type="ECO:0000313" key="2">
    <source>
        <dbReference type="Proteomes" id="UP001195914"/>
    </source>
</evidence>
<dbReference type="GO" id="GO:0019005">
    <property type="term" value="C:SCF ubiquitin ligase complex"/>
    <property type="evidence" value="ECO:0007669"/>
    <property type="project" value="TreeGrafter"/>
</dbReference>
<dbReference type="Proteomes" id="UP001195914">
    <property type="component" value="Unassembled WGS sequence"/>
</dbReference>
<reference evidence="1" key="2">
    <citation type="submission" date="2021-05" db="EMBL/GenBank/DDBJ databases">
        <authorList>
            <person name="Pain A."/>
        </authorList>
    </citation>
    <scope>NUCLEOTIDE SEQUENCE</scope>
    <source>
        <strain evidence="1">1802A</strain>
    </source>
</reference>
<sequence length="386" mass="43818">MPKRRRSLSLTDLPAGVLQELVDYDPCAFAPLCRRLSDLALRAHRTLIISRGFRKGVRPEQLQRTLCVNLRVLDVSGWLQWNDRMVKRLAQCVRIGQFRHLSCLLMRSCHHVSNASLLGLLSHLGSALRHLDLQDCDQLTADCLPRGLSNVKSLLMGVKRNKGGISSPDLMAHLFSGGRALMPKLEYLCLQHRGEVRTLSGIELLSETLTVLDLHGCNAIAPEDYLRCSKLHRLEQLFVGSPLCQSVLCEISRGCVRLKALDISCCELSHEFVDLLCCNQGSLERLKLTRCTSLTNEWLRRLLCSLPNLRLIDISHCWRLSDSFVDGMGRIASPRMFIVYIDKIFRRRCDYGCLQFDRKCSGGAVKLSKHQEHQLSPSFPSQYFYQ</sequence>
<reference evidence="1" key="1">
    <citation type="journal article" date="2014" name="Nucleic Acids Res.">
        <title>The evolutionary dynamics of variant antigen genes in Babesia reveal a history of genomic innovation underlying host-parasite interaction.</title>
        <authorList>
            <person name="Jackson A.P."/>
            <person name="Otto T.D."/>
            <person name="Darby A."/>
            <person name="Ramaprasad A."/>
            <person name="Xia D."/>
            <person name="Echaide I.E."/>
            <person name="Farber M."/>
            <person name="Gahlot S."/>
            <person name="Gamble J."/>
            <person name="Gupta D."/>
            <person name="Gupta Y."/>
            <person name="Jackson L."/>
            <person name="Malandrin L."/>
            <person name="Malas T.B."/>
            <person name="Moussa E."/>
            <person name="Nair M."/>
            <person name="Reid A.J."/>
            <person name="Sanders M."/>
            <person name="Sharma J."/>
            <person name="Tracey A."/>
            <person name="Quail M.A."/>
            <person name="Weir W."/>
            <person name="Wastling J.M."/>
            <person name="Hall N."/>
            <person name="Willadsen P."/>
            <person name="Lingelbach K."/>
            <person name="Shiels B."/>
            <person name="Tait A."/>
            <person name="Berriman M."/>
            <person name="Allred D.R."/>
            <person name="Pain A."/>
        </authorList>
    </citation>
    <scope>NUCLEOTIDE SEQUENCE</scope>
    <source>
        <strain evidence="1">1802A</strain>
    </source>
</reference>
<proteinExistence type="predicted"/>
<comment type="caution">
    <text evidence="1">The sequence shown here is derived from an EMBL/GenBank/DDBJ whole genome shotgun (WGS) entry which is preliminary data.</text>
</comment>
<name>A0AAD9LF38_BABDI</name>